<keyword evidence="2" id="KW-0732">Signal</keyword>
<dbReference type="RefSeq" id="WP_213235102.1">
    <property type="nucleotide sequence ID" value="NZ_JAHBCL010000002.1"/>
</dbReference>
<evidence type="ECO:0008006" key="5">
    <source>
        <dbReference type="Google" id="ProtNLM"/>
    </source>
</evidence>
<dbReference type="Proteomes" id="UP000746471">
    <property type="component" value="Unassembled WGS sequence"/>
</dbReference>
<gene>
    <name evidence="3" type="ORF">KHM83_01335</name>
</gene>
<comment type="caution">
    <text evidence="3">The sequence shown here is derived from an EMBL/GenBank/DDBJ whole genome shotgun (WGS) entry which is preliminary data.</text>
</comment>
<dbReference type="EMBL" id="JAHBCL010000002">
    <property type="protein sequence ID" value="MBS7525313.1"/>
    <property type="molecule type" value="Genomic_DNA"/>
</dbReference>
<feature type="chain" id="PRO_5046818001" description="Lipoprotein" evidence="2">
    <location>
        <begin position="26"/>
        <end position="594"/>
    </location>
</feature>
<sequence>MKKMAALLLVIILLLSACGSEEKNAGGNAENSQPQAQPDVSSEVPATEAETSTEEPSDAVSVQNLHDESALKAYFYNLYKVMAAPDNMQDEAFVIDQLSFYYADVNGDGEEDVICYSESPTSSFTEIAVVTIKDGEYATLPNDIEPVFVYEQSFSKEGDFLIRKVRGGGTGVSDTSNIIYYAAEGMVVNTGTSLTLEGYTSIPPMPSAPNGVSESYKGEIFDMSYKVGTDDDQWLMFQYDYTETDDMNETVIYSKSETYTFEPSTHQYDVQVNEESGKAGTQGAAPLSENVYVLGNLRAGQTLSGFDVTEAYDNVGSDAFVGLANGSVVIEGDLWYDQEMWDEFLFTADDPVIDYPIRFDIDGQIFDIDRPGYASFQTNIEEYLTAEQIDYVKNQGQSAKIKLTVTSFNIDIAYASEGGEGIAFSSFEWLDDMGEDERDQPLSNSEAAESINGDKLTGLHNETFYTTAQGEFVVNYPDYRLVIVPMFDTINEDSVKTQTVDFEGDYLNTLKFTVFGKLEDVTILNIEGMDDTGTPEYLGDVANAQVIVNANLPNDMATVKVTGKFYDGEGTYLDVSFNLDNMRSLEEYQIIVME</sequence>
<feature type="region of interest" description="Disordered" evidence="1">
    <location>
        <begin position="23"/>
        <end position="61"/>
    </location>
</feature>
<evidence type="ECO:0000313" key="3">
    <source>
        <dbReference type="EMBL" id="MBS7525313.1"/>
    </source>
</evidence>
<feature type="signal peptide" evidence="2">
    <location>
        <begin position="1"/>
        <end position="25"/>
    </location>
</feature>
<accession>A0ABS5PJR2</accession>
<reference evidence="3 4" key="1">
    <citation type="submission" date="2021-05" db="EMBL/GenBank/DDBJ databases">
        <title>Fusibacter ferrireducens sp. nov., an anaerobic, sulfur- and Fe-reducing bacterium isolated from the mangrove sediment.</title>
        <authorList>
            <person name="Qiu D."/>
        </authorList>
    </citation>
    <scope>NUCLEOTIDE SEQUENCE [LARGE SCALE GENOMIC DNA]</scope>
    <source>
        <strain evidence="3 4">DSM 12116</strain>
    </source>
</reference>
<keyword evidence="4" id="KW-1185">Reference proteome</keyword>
<name>A0ABS5PJR2_9FIRM</name>
<evidence type="ECO:0000256" key="2">
    <source>
        <dbReference type="SAM" id="SignalP"/>
    </source>
</evidence>
<evidence type="ECO:0000256" key="1">
    <source>
        <dbReference type="SAM" id="MobiDB-lite"/>
    </source>
</evidence>
<organism evidence="3 4">
    <name type="scientific">Fusibacter paucivorans</name>
    <dbReference type="NCBI Taxonomy" id="76009"/>
    <lineage>
        <taxon>Bacteria</taxon>
        <taxon>Bacillati</taxon>
        <taxon>Bacillota</taxon>
        <taxon>Clostridia</taxon>
        <taxon>Eubacteriales</taxon>
        <taxon>Eubacteriales Family XII. Incertae Sedis</taxon>
        <taxon>Fusibacter</taxon>
    </lineage>
</organism>
<feature type="compositionally biased region" description="Polar residues" evidence="1">
    <location>
        <begin position="29"/>
        <end position="40"/>
    </location>
</feature>
<proteinExistence type="predicted"/>
<protein>
    <recommendedName>
        <fullName evidence="5">Lipoprotein</fullName>
    </recommendedName>
</protein>
<dbReference type="PROSITE" id="PS51257">
    <property type="entry name" value="PROKAR_LIPOPROTEIN"/>
    <property type="match status" value="1"/>
</dbReference>
<evidence type="ECO:0000313" key="4">
    <source>
        <dbReference type="Proteomes" id="UP000746471"/>
    </source>
</evidence>
<feature type="compositionally biased region" description="Low complexity" evidence="1">
    <location>
        <begin position="41"/>
        <end position="50"/>
    </location>
</feature>